<evidence type="ECO:0000313" key="2">
    <source>
        <dbReference type="EMBL" id="SKB74993.1"/>
    </source>
</evidence>
<dbReference type="AlphaFoldDB" id="A0A1T5DUB7"/>
<protein>
    <submittedName>
        <fullName evidence="2">Uncharacterized protein</fullName>
    </submittedName>
</protein>
<accession>A0A1T5DUB7</accession>
<reference evidence="2 3" key="1">
    <citation type="submission" date="2017-02" db="EMBL/GenBank/DDBJ databases">
        <authorList>
            <person name="Peterson S.W."/>
        </authorList>
    </citation>
    <scope>NUCLEOTIDE SEQUENCE [LARGE SCALE GENOMIC DNA]</scope>
    <source>
        <strain evidence="2 3">DSM 22899</strain>
    </source>
</reference>
<gene>
    <name evidence="2" type="ORF">SAMN05660226_02976</name>
</gene>
<keyword evidence="3" id="KW-1185">Reference proteome</keyword>
<feature type="coiled-coil region" evidence="1">
    <location>
        <begin position="25"/>
        <end position="54"/>
    </location>
</feature>
<name>A0A1T5DUB7_9SPHI</name>
<evidence type="ECO:0000313" key="3">
    <source>
        <dbReference type="Proteomes" id="UP000190541"/>
    </source>
</evidence>
<dbReference type="EMBL" id="FUYS01000007">
    <property type="protein sequence ID" value="SKB74993.1"/>
    <property type="molecule type" value="Genomic_DNA"/>
</dbReference>
<sequence length="78" mass="8821">MIDTSLKQKWDKKAILDYAVSEAVKEATTKTREEERAKAEKEKLEEKLRSAAEFKKMGLPVADIARGLGLSIEEVEKL</sequence>
<evidence type="ECO:0000256" key="1">
    <source>
        <dbReference type="SAM" id="Coils"/>
    </source>
</evidence>
<proteinExistence type="predicted"/>
<dbReference type="Proteomes" id="UP000190541">
    <property type="component" value="Unassembled WGS sequence"/>
</dbReference>
<keyword evidence="1" id="KW-0175">Coiled coil</keyword>
<dbReference type="RefSeq" id="WP_079717628.1">
    <property type="nucleotide sequence ID" value="NZ_FUYS01000007.1"/>
</dbReference>
<organism evidence="2 3">
    <name type="scientific">Parapedobacter luteus</name>
    <dbReference type="NCBI Taxonomy" id="623280"/>
    <lineage>
        <taxon>Bacteria</taxon>
        <taxon>Pseudomonadati</taxon>
        <taxon>Bacteroidota</taxon>
        <taxon>Sphingobacteriia</taxon>
        <taxon>Sphingobacteriales</taxon>
        <taxon>Sphingobacteriaceae</taxon>
        <taxon>Parapedobacter</taxon>
    </lineage>
</organism>
<dbReference type="STRING" id="623280.SAMN05660226_02976"/>